<dbReference type="SUPFAM" id="SSF56801">
    <property type="entry name" value="Acetyl-CoA synthetase-like"/>
    <property type="match status" value="1"/>
</dbReference>
<dbReference type="InterPro" id="IPR000873">
    <property type="entry name" value="AMP-dep_synth/lig_dom"/>
</dbReference>
<protein>
    <submittedName>
        <fullName evidence="3">AMP-binding protein</fullName>
    </submittedName>
</protein>
<dbReference type="RefSeq" id="WP_256401680.1">
    <property type="nucleotide sequence ID" value="NZ_JANHJR010000004.1"/>
</dbReference>
<dbReference type="InterPro" id="IPR025110">
    <property type="entry name" value="AMP-bd_C"/>
</dbReference>
<feature type="domain" description="AMP-binding enzyme C-terminal" evidence="2">
    <location>
        <begin position="431"/>
        <end position="504"/>
    </location>
</feature>
<gene>
    <name evidence="3" type="ORF">ACFSBL_19285</name>
</gene>
<proteinExistence type="predicted"/>
<reference evidence="3 4" key="1">
    <citation type="journal article" date="2019" name="Int. J. Syst. Evol. Microbiol.">
        <title>The Global Catalogue of Microorganisms (GCM) 10K type strain sequencing project: providing services to taxonomists for standard genome sequencing and annotation.</title>
        <authorList>
            <consortium name="The Broad Institute Genomics Platform"/>
            <consortium name="The Broad Institute Genome Sequencing Center for Infectious Disease"/>
            <person name="Wu L."/>
            <person name="Ma J."/>
        </authorList>
    </citation>
    <scope>NUCLEOTIDE SEQUENCE [LARGE SCALE GENOMIC DNA]</scope>
    <source>
        <strain evidence="3 4">CGMCC 1.10390</strain>
    </source>
</reference>
<dbReference type="Gene3D" id="3.30.300.30">
    <property type="match status" value="1"/>
</dbReference>
<dbReference type="Gene3D" id="3.40.50.12780">
    <property type="entry name" value="N-terminal domain of ligase-like"/>
    <property type="match status" value="1"/>
</dbReference>
<dbReference type="PANTHER" id="PTHR43767">
    <property type="entry name" value="LONG-CHAIN-FATTY-ACID--COA LIGASE"/>
    <property type="match status" value="1"/>
</dbReference>
<dbReference type="EMBL" id="JBHUDO010000004">
    <property type="protein sequence ID" value="MFD1647842.1"/>
    <property type="molecule type" value="Genomic_DNA"/>
</dbReference>
<dbReference type="InterPro" id="IPR042099">
    <property type="entry name" value="ANL_N_sf"/>
</dbReference>
<sequence>MAHGTTLLDSIAAGARWYPDREALVQGERDRTVTYGELYEASRSVAHGLRGAGVEPGDRVAMVDRSTVEHTIAFLGVLWAGALPATVHFRESQETITAMVDRLDPTAVVFQPDLHDVVSPLVDTLASVELFVALDGLGDVPSFARPMTELRETDPGELPSVAPTDRAFINFSSGTTGVPKPVVHTHANVVESSHLGIFKKQIGPRTRTLKTNTPSFIAWANATFPTLTAGATVVYLERSDPAEILATVEAERVTSLVLVPTVWKHIVAAGTTAYDLTSVELAGYAGAPLDPPLFEAIRTSICERVTTMYGTTETMSSSTVLFPEDVTTETLDSIGYPAPNTELRLVEPDSRDPSAEVAQGDPGEILIRGPCVADEIWDDPAATADSFHDDGWVYTGDLAAVGDDGLLYLLGRADNMILSGGINVYPEKVRAALVDHPRIEDAAVVGVPHPEWGETPKAFIVSADPELDEADLEELCRELPALADYQRPRRFELVDSLPRTGTNKLDYAALRGSTSN</sequence>
<dbReference type="InterPro" id="IPR045851">
    <property type="entry name" value="AMP-bd_C_sf"/>
</dbReference>
<keyword evidence="4" id="KW-1185">Reference proteome</keyword>
<organism evidence="3 4">
    <name type="scientific">Haloarchaeobius litoreus</name>
    <dbReference type="NCBI Taxonomy" id="755306"/>
    <lineage>
        <taxon>Archaea</taxon>
        <taxon>Methanobacteriati</taxon>
        <taxon>Methanobacteriota</taxon>
        <taxon>Stenosarchaea group</taxon>
        <taxon>Halobacteria</taxon>
        <taxon>Halobacteriales</taxon>
        <taxon>Halorubellaceae</taxon>
        <taxon>Haloarchaeobius</taxon>
    </lineage>
</organism>
<dbReference type="Pfam" id="PF00501">
    <property type="entry name" value="AMP-binding"/>
    <property type="match status" value="1"/>
</dbReference>
<accession>A0ABD6DNP1</accession>
<evidence type="ECO:0000313" key="4">
    <source>
        <dbReference type="Proteomes" id="UP001597034"/>
    </source>
</evidence>
<dbReference type="InterPro" id="IPR050237">
    <property type="entry name" value="ATP-dep_AMP-bd_enzyme"/>
</dbReference>
<dbReference type="Pfam" id="PF13193">
    <property type="entry name" value="AMP-binding_C"/>
    <property type="match status" value="1"/>
</dbReference>
<evidence type="ECO:0000259" key="1">
    <source>
        <dbReference type="Pfam" id="PF00501"/>
    </source>
</evidence>
<dbReference type="PROSITE" id="PS00455">
    <property type="entry name" value="AMP_BINDING"/>
    <property type="match status" value="1"/>
</dbReference>
<dbReference type="GO" id="GO:0016878">
    <property type="term" value="F:acid-thiol ligase activity"/>
    <property type="evidence" value="ECO:0007669"/>
    <property type="project" value="UniProtKB-ARBA"/>
</dbReference>
<evidence type="ECO:0000313" key="3">
    <source>
        <dbReference type="EMBL" id="MFD1647842.1"/>
    </source>
</evidence>
<name>A0ABD6DNP1_9EURY</name>
<dbReference type="AlphaFoldDB" id="A0ABD6DNP1"/>
<evidence type="ECO:0000259" key="2">
    <source>
        <dbReference type="Pfam" id="PF13193"/>
    </source>
</evidence>
<dbReference type="PANTHER" id="PTHR43767:SF1">
    <property type="entry name" value="NONRIBOSOMAL PEPTIDE SYNTHASE PES1 (EUROFUNG)-RELATED"/>
    <property type="match status" value="1"/>
</dbReference>
<comment type="caution">
    <text evidence="3">The sequence shown here is derived from an EMBL/GenBank/DDBJ whole genome shotgun (WGS) entry which is preliminary data.</text>
</comment>
<dbReference type="Proteomes" id="UP001597034">
    <property type="component" value="Unassembled WGS sequence"/>
</dbReference>
<feature type="domain" description="AMP-dependent synthetase/ligase" evidence="1">
    <location>
        <begin position="15"/>
        <end position="376"/>
    </location>
</feature>
<dbReference type="InterPro" id="IPR020845">
    <property type="entry name" value="AMP-binding_CS"/>
</dbReference>